<proteinExistence type="predicted"/>
<dbReference type="EMBL" id="CP013099">
    <property type="protein sequence ID" value="ALP51720.1"/>
    <property type="molecule type" value="Genomic_DNA"/>
</dbReference>
<feature type="domain" description="DUF4340" evidence="1">
    <location>
        <begin position="66"/>
        <end position="217"/>
    </location>
</feature>
<dbReference type="Proteomes" id="UP000055136">
    <property type="component" value="Chromosome"/>
</dbReference>
<dbReference type="Pfam" id="PF14238">
    <property type="entry name" value="DUF4340"/>
    <property type="match status" value="1"/>
</dbReference>
<sequence>MGKRGWLNLALLLAVAVLAAVVYWQPGKQSEPASPLTPLDPTAVQRMTIERPAAETIVLQRQDKQWRMIEPLAVAANSFQVRRVLEPLTQQSLQRYPAAGLELTKYGLRPPRAKLTADGVELSFGKVNPLNSRLYVRVDDVMHMVAQNDISFLTAPWLEFVSTAPLPDAPLAGLTLPGLGTITKDQAGWRYEGPSAPQSADQLQALVDNWRHLRALRVRPLQAADISQQVEVRLASGATLQFALQSDADALVLQRRDLGLEYVFDGDQSQRLLAWPPLHGADGSLPANEGD</sequence>
<evidence type="ECO:0000259" key="1">
    <source>
        <dbReference type="Pfam" id="PF14238"/>
    </source>
</evidence>
<name>A0A0S2T9A8_9GAMM</name>
<reference evidence="2" key="1">
    <citation type="submission" date="2015-10" db="EMBL/GenBank/DDBJ databases">
        <title>Description of Candidatus Tenderia electrophaga gen. nov, sp. nov., an Uncultivated Electroautotroph from a Biocathode Enrichment.</title>
        <authorList>
            <person name="Eddie B.J."/>
            <person name="Malanoski A.P."/>
            <person name="Wang Z."/>
            <person name="Hall R.J."/>
            <person name="Oh S.D."/>
            <person name="Heiner C."/>
            <person name="Lin B."/>
            <person name="Strycharz-Glaven S.M."/>
        </authorList>
    </citation>
    <scope>NUCLEOTIDE SEQUENCE [LARGE SCALE GENOMIC DNA]</scope>
    <source>
        <strain evidence="2">NRL1</strain>
    </source>
</reference>
<dbReference type="InterPro" id="IPR025641">
    <property type="entry name" value="DUF4340"/>
</dbReference>
<dbReference type="AlphaFoldDB" id="A0A0S2T9A8"/>
<evidence type="ECO:0000313" key="3">
    <source>
        <dbReference type="Proteomes" id="UP000055136"/>
    </source>
</evidence>
<evidence type="ECO:0000313" key="2">
    <source>
        <dbReference type="EMBL" id="ALP51720.1"/>
    </source>
</evidence>
<organism evidence="2 3">
    <name type="scientific">Candidatus Tenderia electrophaga</name>
    <dbReference type="NCBI Taxonomy" id="1748243"/>
    <lineage>
        <taxon>Bacteria</taxon>
        <taxon>Pseudomonadati</taxon>
        <taxon>Pseudomonadota</taxon>
        <taxon>Gammaproteobacteria</taxon>
        <taxon>Candidatus Tenderiales</taxon>
        <taxon>Candidatus Tenderiaceae</taxon>
        <taxon>Candidatus Tenderia</taxon>
    </lineage>
</organism>
<keyword evidence="3" id="KW-1185">Reference proteome</keyword>
<accession>A0A0S2T9A8</accession>
<protein>
    <recommendedName>
        <fullName evidence="1">DUF4340 domain-containing protein</fullName>
    </recommendedName>
</protein>
<dbReference type="STRING" id="1748243.Tel_00390"/>
<dbReference type="KEGG" id="tee:Tel_00390"/>
<gene>
    <name evidence="2" type="ORF">Tel_00390</name>
</gene>